<dbReference type="AlphaFoldDB" id="A0A2P2K8Q1"/>
<evidence type="ECO:0000313" key="1">
    <source>
        <dbReference type="EMBL" id="MBX02135.1"/>
    </source>
</evidence>
<organism evidence="1">
    <name type="scientific">Rhizophora mucronata</name>
    <name type="common">Asiatic mangrove</name>
    <dbReference type="NCBI Taxonomy" id="61149"/>
    <lineage>
        <taxon>Eukaryota</taxon>
        <taxon>Viridiplantae</taxon>
        <taxon>Streptophyta</taxon>
        <taxon>Embryophyta</taxon>
        <taxon>Tracheophyta</taxon>
        <taxon>Spermatophyta</taxon>
        <taxon>Magnoliopsida</taxon>
        <taxon>eudicotyledons</taxon>
        <taxon>Gunneridae</taxon>
        <taxon>Pentapetalae</taxon>
        <taxon>rosids</taxon>
        <taxon>fabids</taxon>
        <taxon>Malpighiales</taxon>
        <taxon>Rhizophoraceae</taxon>
        <taxon>Rhizophora</taxon>
    </lineage>
</organism>
<proteinExistence type="predicted"/>
<reference evidence="1" key="1">
    <citation type="submission" date="2018-02" db="EMBL/GenBank/DDBJ databases">
        <title>Rhizophora mucronata_Transcriptome.</title>
        <authorList>
            <person name="Meera S.P."/>
            <person name="Sreeshan A."/>
            <person name="Augustine A."/>
        </authorList>
    </citation>
    <scope>NUCLEOTIDE SEQUENCE</scope>
    <source>
        <tissue evidence="1">Leaf</tissue>
    </source>
</reference>
<sequence>MSFFAQLCHPRRINKKQALISHWKEHRVKFPEFQTHFGKTSKTRELSGLTAEYSKIKSKWTVMTSPNFKNIPKKIISALCSPGAEDGRICWTSSATPIKPRSFRAARHILGCKRSRHELKKTSKHLGNNLLETASSVSPFGVLHL</sequence>
<dbReference type="EMBL" id="GGEC01021651">
    <property type="protein sequence ID" value="MBX02135.1"/>
    <property type="molecule type" value="Transcribed_RNA"/>
</dbReference>
<protein>
    <submittedName>
        <fullName evidence="1">Uncharacterized protein</fullName>
    </submittedName>
</protein>
<accession>A0A2P2K8Q1</accession>
<name>A0A2P2K8Q1_RHIMU</name>